<dbReference type="SUPFAM" id="SSF51101">
    <property type="entry name" value="Mannose-binding lectins"/>
    <property type="match status" value="1"/>
</dbReference>
<proteinExistence type="predicted"/>
<evidence type="ECO:0000259" key="2">
    <source>
        <dbReference type="PROSITE" id="PS50181"/>
    </source>
</evidence>
<evidence type="ECO:0000256" key="1">
    <source>
        <dbReference type="SAM" id="MobiDB-lite"/>
    </source>
</evidence>
<name>A0A428P8Y5_9HYPO</name>
<dbReference type="SUPFAM" id="SSF81383">
    <property type="entry name" value="F-box domain"/>
    <property type="match status" value="1"/>
</dbReference>
<feature type="region of interest" description="Disordered" evidence="1">
    <location>
        <begin position="821"/>
        <end position="849"/>
    </location>
</feature>
<evidence type="ECO:0000313" key="3">
    <source>
        <dbReference type="EMBL" id="RSL49429.1"/>
    </source>
</evidence>
<protein>
    <recommendedName>
        <fullName evidence="2">F-box domain-containing protein</fullName>
    </recommendedName>
</protein>
<reference evidence="3 4" key="1">
    <citation type="submission" date="2017-06" db="EMBL/GenBank/DDBJ databases">
        <title>Comparative genomic analysis of Ambrosia Fusariam Clade fungi.</title>
        <authorList>
            <person name="Stajich J.E."/>
            <person name="Carrillo J."/>
            <person name="Kijimoto T."/>
            <person name="Eskalen A."/>
            <person name="O'Donnell K."/>
            <person name="Kasson M."/>
        </authorList>
    </citation>
    <scope>NUCLEOTIDE SEQUENCE [LARGE SCALE GENOMIC DNA]</scope>
    <source>
        <strain evidence="3 4">NRRL62584</strain>
    </source>
</reference>
<keyword evidence="4" id="KW-1185">Reference proteome</keyword>
<evidence type="ECO:0000313" key="4">
    <source>
        <dbReference type="Proteomes" id="UP000288168"/>
    </source>
</evidence>
<dbReference type="InterPro" id="IPR036404">
    <property type="entry name" value="Jacalin-like_lectin_dom_sf"/>
</dbReference>
<sequence>MYHHCILCGVRIQPQPDPPERELIWRSKIRAVRSEQGRSLVFLTGIGYLSQDCLRASHNPDVFYADSPRDLKSYDLRYSDSNKSRTFIFHESCWQILLSQLESLTDQPKEPRQIAGILFDLLFCLPRDRFHVSFPAHDFGGALEICSSPQGLPQRWKFLLADPNAFRTYLLSDGLDAIPDLFQSCSGDTQDFFSQSPLEVNHLIFNFLPSQDLCNLRLSSRKIASIAKPTLLPQSFWASRFAIDKEMNFFALQEYLSEPQNSRNDWQLLYVRIRRTLRDKAVTGHLRNQRQVWKCACKFVSLQLLDLCIDSSSLKPGFLDMTHNRPWFWHPAKPNQRGTSTFLEMPNVKLQRSISTLALNMNFGGTDGSRLSRLNRIVAFHDDCGGHFRGFAFFYKDGSGEAFGMKEIINTANKRWTCLEQSIAVDGPGGERIVKLGLMRGKNELGDHPQVIKMYTNHGRTLEFRRWHRCRLGDQRFTREEHLFCDPEGIITGILATAQLSTGNLQSLGLRCRADLPSNASINLKSRQQPNQHPRTFPMSEVHWNNTPRAYSCFTSVVLSKLRRVGVSAGIHGRTRGPDHISGLCFEFWDSEVPVYVGQWFQQVGTLSLEPDERITSFTFWQAQESHPSNDKGENNGRITGVQIRTIGSGKKQGGIRVGGGKDMLVYSFAENSYEKLRGLAWNFYHQCDYIYDFTQPRPGTVLRLHDIAESSHNSRMPGKIFWQIRDHDGNWLYVSCIHAFSNNHQLSGFIFEYGKTGIYKKVGHVEGDSASRGLKAGERITQMVVKTRPEGIYSITFWTNENGWHWLYGGRESLKAPPGDTQDYLFGEPHDAEKLGTPSSGQTAATLPGKDGESCVGIWLTMKIFPSATDLVDKVGPIFEKKL</sequence>
<gene>
    <name evidence="3" type="ORF">CEP54_012455</name>
</gene>
<dbReference type="InterPro" id="IPR036047">
    <property type="entry name" value="F-box-like_dom_sf"/>
</dbReference>
<dbReference type="Gene3D" id="1.20.1280.50">
    <property type="match status" value="1"/>
</dbReference>
<comment type="caution">
    <text evidence="3">The sequence shown here is derived from an EMBL/GenBank/DDBJ whole genome shotgun (WGS) entry which is preliminary data.</text>
</comment>
<feature type="domain" description="F-box" evidence="2">
    <location>
        <begin position="190"/>
        <end position="240"/>
    </location>
</feature>
<organism evidence="3 4">
    <name type="scientific">Fusarium duplospermum</name>
    <dbReference type="NCBI Taxonomy" id="1325734"/>
    <lineage>
        <taxon>Eukaryota</taxon>
        <taxon>Fungi</taxon>
        <taxon>Dikarya</taxon>
        <taxon>Ascomycota</taxon>
        <taxon>Pezizomycotina</taxon>
        <taxon>Sordariomycetes</taxon>
        <taxon>Hypocreomycetidae</taxon>
        <taxon>Hypocreales</taxon>
        <taxon>Nectriaceae</taxon>
        <taxon>Fusarium</taxon>
        <taxon>Fusarium solani species complex</taxon>
    </lineage>
</organism>
<dbReference type="STRING" id="1325734.A0A428P8Y5"/>
<accession>A0A428P8Y5</accession>
<dbReference type="AlphaFoldDB" id="A0A428P8Y5"/>
<dbReference type="OrthoDB" id="5273847at2759"/>
<dbReference type="InterPro" id="IPR001810">
    <property type="entry name" value="F-box_dom"/>
</dbReference>
<dbReference type="PROSITE" id="PS50181">
    <property type="entry name" value="FBOX"/>
    <property type="match status" value="1"/>
</dbReference>
<dbReference type="EMBL" id="NKCI01000180">
    <property type="protein sequence ID" value="RSL49429.1"/>
    <property type="molecule type" value="Genomic_DNA"/>
</dbReference>
<dbReference type="Proteomes" id="UP000288168">
    <property type="component" value="Unassembled WGS sequence"/>
</dbReference>